<evidence type="ECO:0000259" key="2">
    <source>
        <dbReference type="Pfam" id="PF00561"/>
    </source>
</evidence>
<accession>A0ABV9QZ72</accession>
<dbReference type="InterPro" id="IPR029058">
    <property type="entry name" value="AB_hydrolase_fold"/>
</dbReference>
<evidence type="ECO:0000313" key="3">
    <source>
        <dbReference type="EMBL" id="MFC4821694.1"/>
    </source>
</evidence>
<comment type="caution">
    <text evidence="3">The sequence shown here is derived from an EMBL/GenBank/DDBJ whole genome shotgun (WGS) entry which is preliminary data.</text>
</comment>
<feature type="domain" description="AB hydrolase-1" evidence="2">
    <location>
        <begin position="59"/>
        <end position="298"/>
    </location>
</feature>
<evidence type="ECO:0000256" key="1">
    <source>
        <dbReference type="ARBA" id="ARBA00022801"/>
    </source>
</evidence>
<dbReference type="PRINTS" id="PR00111">
    <property type="entry name" value="ABHYDROLASE"/>
</dbReference>
<dbReference type="PANTHER" id="PTHR43798">
    <property type="entry name" value="MONOACYLGLYCEROL LIPASE"/>
    <property type="match status" value="1"/>
</dbReference>
<protein>
    <submittedName>
        <fullName evidence="3">Alpha/beta fold hydrolase</fullName>
    </submittedName>
</protein>
<dbReference type="Gene3D" id="3.40.50.1820">
    <property type="entry name" value="alpha/beta hydrolase"/>
    <property type="match status" value="1"/>
</dbReference>
<dbReference type="SUPFAM" id="SSF53474">
    <property type="entry name" value="alpha/beta-Hydrolases"/>
    <property type="match status" value="1"/>
</dbReference>
<organism evidence="3 4">
    <name type="scientific">Dokdonella ginsengisoli</name>
    <dbReference type="NCBI Taxonomy" id="363846"/>
    <lineage>
        <taxon>Bacteria</taxon>
        <taxon>Pseudomonadati</taxon>
        <taxon>Pseudomonadota</taxon>
        <taxon>Gammaproteobacteria</taxon>
        <taxon>Lysobacterales</taxon>
        <taxon>Rhodanobacteraceae</taxon>
        <taxon>Dokdonella</taxon>
    </lineage>
</organism>
<evidence type="ECO:0000313" key="4">
    <source>
        <dbReference type="Proteomes" id="UP001595886"/>
    </source>
</evidence>
<dbReference type="InterPro" id="IPR000073">
    <property type="entry name" value="AB_hydrolase_1"/>
</dbReference>
<keyword evidence="1 3" id="KW-0378">Hydrolase</keyword>
<gene>
    <name evidence="3" type="ORF">ACFO6Q_15280</name>
</gene>
<name>A0ABV9QZ72_9GAMM</name>
<dbReference type="PANTHER" id="PTHR43798:SF31">
    <property type="entry name" value="AB HYDROLASE SUPERFAMILY PROTEIN YCLE"/>
    <property type="match status" value="1"/>
</dbReference>
<dbReference type="Pfam" id="PF00561">
    <property type="entry name" value="Abhydrolase_1"/>
    <property type="match status" value="1"/>
</dbReference>
<keyword evidence="4" id="KW-1185">Reference proteome</keyword>
<dbReference type="Proteomes" id="UP001595886">
    <property type="component" value="Unassembled WGS sequence"/>
</dbReference>
<dbReference type="EMBL" id="JBHSHD010000010">
    <property type="protein sequence ID" value="MFC4821694.1"/>
    <property type="molecule type" value="Genomic_DNA"/>
</dbReference>
<proteinExistence type="predicted"/>
<sequence length="330" mass="34131">MGFVAAAVAILAALLVLLVALVAYTAAVARRAQARVPPLGRFVDVDGARLHYVDRGRGPVVVLLHGLGGNLRNFHALIERLAPDHRVVALDRPGCGYSTTASAAQPDLFEQARIVAAFLRALDLRQPLVVGHSMGGALALALALDFPDHVGSLVLLSPASHEVREPPAPFKGLDVPSPVLRRVLAWTLATPLGQLAHERMLAAVFAPDAVTPGFDVEGGGALGARPGNFIAASADMVALPAALAAMAPRYPSLSLPVQVVFGRDDPICPLALHGLPLAAAVPGAALHLLDGGHMIPLTQADAVAALLRKAAAERREAATVRTPVANVVPA</sequence>
<dbReference type="RefSeq" id="WP_380021967.1">
    <property type="nucleotide sequence ID" value="NZ_JBHSHD010000010.1"/>
</dbReference>
<dbReference type="GO" id="GO:0016787">
    <property type="term" value="F:hydrolase activity"/>
    <property type="evidence" value="ECO:0007669"/>
    <property type="project" value="UniProtKB-KW"/>
</dbReference>
<reference evidence="4" key="1">
    <citation type="journal article" date="2019" name="Int. J. Syst. Evol. Microbiol.">
        <title>The Global Catalogue of Microorganisms (GCM) 10K type strain sequencing project: providing services to taxonomists for standard genome sequencing and annotation.</title>
        <authorList>
            <consortium name="The Broad Institute Genomics Platform"/>
            <consortium name="The Broad Institute Genome Sequencing Center for Infectious Disease"/>
            <person name="Wu L."/>
            <person name="Ma J."/>
        </authorList>
    </citation>
    <scope>NUCLEOTIDE SEQUENCE [LARGE SCALE GENOMIC DNA]</scope>
    <source>
        <strain evidence="4">CCUG 30340</strain>
    </source>
</reference>
<dbReference type="InterPro" id="IPR050266">
    <property type="entry name" value="AB_hydrolase_sf"/>
</dbReference>